<dbReference type="InterPro" id="IPR042814">
    <property type="entry name" value="Morn5"/>
</dbReference>
<comment type="subcellular location">
    <subcellularLocation>
        <location evidence="1">Cell projection</location>
        <location evidence="1">Cilium</location>
        <location evidence="1">Flagellum</location>
    </subcellularLocation>
</comment>
<evidence type="ECO:0000313" key="6">
    <source>
        <dbReference type="Proteomes" id="UP001431783"/>
    </source>
</evidence>
<name>A0AAW1UHS0_9CUCU</name>
<dbReference type="PANTHER" id="PTHR46437:SF1">
    <property type="entry name" value="MORN REPEAT-CONTAINING PROTEIN 5"/>
    <property type="match status" value="1"/>
</dbReference>
<dbReference type="SUPFAM" id="SSF82185">
    <property type="entry name" value="Histone H3 K4-specific methyltransferase SET7/9 N-terminal domain"/>
    <property type="match status" value="1"/>
</dbReference>
<dbReference type="Proteomes" id="UP001431783">
    <property type="component" value="Unassembled WGS sequence"/>
</dbReference>
<evidence type="ECO:0000256" key="2">
    <source>
        <dbReference type="ARBA" id="ARBA00022846"/>
    </source>
</evidence>
<evidence type="ECO:0000256" key="4">
    <source>
        <dbReference type="ARBA" id="ARBA00023273"/>
    </source>
</evidence>
<dbReference type="GO" id="GO:0031514">
    <property type="term" value="C:motile cilium"/>
    <property type="evidence" value="ECO:0007669"/>
    <property type="project" value="UniProtKB-SubCell"/>
</dbReference>
<sequence>MINKPSESENNIEIIKFGEMEKKEITKRFDPALQNKYLVEYRVQTDFITGSSYKGKWSPVNMDSIGSYTLLHGVVYRGQLKDGQFHGKGILMYPMGQIILAEFHEGKIISWKCERRNIEQCNLATYCKPPDRRFFATLKSEFLPPRKEYLTNYQPTMDIPTNCYDVGDGFYNPKTLWVHSYRDFSKLLYMPSPKNVPVDENLLGDDGTSFIKKIPRVPIHKSCEWIETNCRKAWDEPTGYKPEYFEYWFSGKKAEGKKLNMRVKSEGGKFEEKASLCENLLKDFERIADMHGAERKQERNFSMFKNFQIETVSDNISKHRKYRKRNKNKIALYRQKTHN</sequence>
<keyword evidence="6" id="KW-1185">Reference proteome</keyword>
<evidence type="ECO:0008006" key="7">
    <source>
        <dbReference type="Google" id="ProtNLM"/>
    </source>
</evidence>
<keyword evidence="4" id="KW-0966">Cell projection</keyword>
<comment type="caution">
    <text evidence="5">The sequence shown here is derived from an EMBL/GenBank/DDBJ whole genome shotgun (WGS) entry which is preliminary data.</text>
</comment>
<keyword evidence="3" id="KW-0969">Cilium</keyword>
<reference evidence="5 6" key="1">
    <citation type="submission" date="2023-03" db="EMBL/GenBank/DDBJ databases">
        <title>Genome insight into feeding habits of ladybird beetles.</title>
        <authorList>
            <person name="Li H.-S."/>
            <person name="Huang Y.-H."/>
            <person name="Pang H."/>
        </authorList>
    </citation>
    <scope>NUCLEOTIDE SEQUENCE [LARGE SCALE GENOMIC DNA]</scope>
    <source>
        <strain evidence="5">SYSU_2023b</strain>
        <tissue evidence="5">Whole body</tissue>
    </source>
</reference>
<accession>A0AAW1UHS0</accession>
<dbReference type="PANTHER" id="PTHR46437">
    <property type="entry name" value="MORN REPEAT-CONTAINING PROTEIN 5"/>
    <property type="match status" value="1"/>
</dbReference>
<organism evidence="5 6">
    <name type="scientific">Henosepilachna vigintioctopunctata</name>
    <dbReference type="NCBI Taxonomy" id="420089"/>
    <lineage>
        <taxon>Eukaryota</taxon>
        <taxon>Metazoa</taxon>
        <taxon>Ecdysozoa</taxon>
        <taxon>Arthropoda</taxon>
        <taxon>Hexapoda</taxon>
        <taxon>Insecta</taxon>
        <taxon>Pterygota</taxon>
        <taxon>Neoptera</taxon>
        <taxon>Endopterygota</taxon>
        <taxon>Coleoptera</taxon>
        <taxon>Polyphaga</taxon>
        <taxon>Cucujiformia</taxon>
        <taxon>Coccinelloidea</taxon>
        <taxon>Coccinellidae</taxon>
        <taxon>Epilachninae</taxon>
        <taxon>Epilachnini</taxon>
        <taxon>Henosepilachna</taxon>
    </lineage>
</organism>
<proteinExistence type="predicted"/>
<evidence type="ECO:0000313" key="5">
    <source>
        <dbReference type="EMBL" id="KAK9879271.1"/>
    </source>
</evidence>
<dbReference type="EMBL" id="JARQZJ010000061">
    <property type="protein sequence ID" value="KAK9879271.1"/>
    <property type="molecule type" value="Genomic_DNA"/>
</dbReference>
<gene>
    <name evidence="5" type="ORF">WA026_004117</name>
</gene>
<dbReference type="Gene3D" id="2.20.110.10">
    <property type="entry name" value="Histone H3 K4-specific methyltransferase SET7/9 N-terminal domain"/>
    <property type="match status" value="1"/>
</dbReference>
<dbReference type="AlphaFoldDB" id="A0AAW1UHS0"/>
<keyword evidence="2" id="KW-0282">Flagellum</keyword>
<evidence type="ECO:0000256" key="1">
    <source>
        <dbReference type="ARBA" id="ARBA00004230"/>
    </source>
</evidence>
<protein>
    <recommendedName>
        <fullName evidence="7">MORN repeat-containing protein 5</fullName>
    </recommendedName>
</protein>
<evidence type="ECO:0000256" key="3">
    <source>
        <dbReference type="ARBA" id="ARBA00023069"/>
    </source>
</evidence>